<evidence type="ECO:0000313" key="1">
    <source>
        <dbReference type="EMBL" id="KAK6624533.1"/>
    </source>
</evidence>
<keyword evidence="2" id="KW-1185">Reference proteome</keyword>
<comment type="caution">
    <text evidence="1">The sequence shown here is derived from an EMBL/GenBank/DDBJ whole genome shotgun (WGS) entry which is preliminary data.</text>
</comment>
<accession>A0ABR1APW7</accession>
<sequence length="139" mass="16044">MIIRLLPSMRMEHYTVMLSLFDFRGLSYRTRTLAANQPYLTVQPMKSDIQSFLMGISLVPLSTYLLLHCLGTAHIPDNYYLVPRIQNLEIDWNDMDEEELKETAILWALGLSTTNFRDVLLLSSEDTPLMVRSTTQSLE</sequence>
<name>A0ABR1APW7_POLSC</name>
<organism evidence="1 2">
    <name type="scientific">Polyplax serrata</name>
    <name type="common">Common mouse louse</name>
    <dbReference type="NCBI Taxonomy" id="468196"/>
    <lineage>
        <taxon>Eukaryota</taxon>
        <taxon>Metazoa</taxon>
        <taxon>Ecdysozoa</taxon>
        <taxon>Arthropoda</taxon>
        <taxon>Hexapoda</taxon>
        <taxon>Insecta</taxon>
        <taxon>Pterygota</taxon>
        <taxon>Neoptera</taxon>
        <taxon>Paraneoptera</taxon>
        <taxon>Psocodea</taxon>
        <taxon>Troctomorpha</taxon>
        <taxon>Phthiraptera</taxon>
        <taxon>Anoplura</taxon>
        <taxon>Polyplacidae</taxon>
        <taxon>Polyplax</taxon>
    </lineage>
</organism>
<proteinExistence type="predicted"/>
<dbReference type="Proteomes" id="UP001359485">
    <property type="component" value="Unassembled WGS sequence"/>
</dbReference>
<dbReference type="EMBL" id="JAWJWF010000046">
    <property type="protein sequence ID" value="KAK6624533.1"/>
    <property type="molecule type" value="Genomic_DNA"/>
</dbReference>
<protein>
    <submittedName>
        <fullName evidence="1">Uncharacterized protein</fullName>
    </submittedName>
</protein>
<evidence type="ECO:0000313" key="2">
    <source>
        <dbReference type="Proteomes" id="UP001359485"/>
    </source>
</evidence>
<reference evidence="1 2" key="1">
    <citation type="submission" date="2023-09" db="EMBL/GenBank/DDBJ databases">
        <title>Genomes of two closely related lineages of the louse Polyplax serrata with different host specificities.</title>
        <authorList>
            <person name="Martinu J."/>
            <person name="Tarabai H."/>
            <person name="Stefka J."/>
            <person name="Hypsa V."/>
        </authorList>
    </citation>
    <scope>NUCLEOTIDE SEQUENCE [LARGE SCALE GENOMIC DNA]</scope>
    <source>
        <strain evidence="1">98ZLc_SE</strain>
    </source>
</reference>
<gene>
    <name evidence="1" type="ORF">RUM44_011392</name>
</gene>